<sequence>MTRRTEHMYYLMLPLYNEENAIVPLLENVEKVVPKLGAPLRVVIVDDGSADKSVERIKEYSKRKNAVSAEVIPHPKNMGLGQAMRTGIYTLAQKVNDDDIVFTMDADNTHNPEHMPSMETAVKAGHEVVVASRYCSGGEERGLKLYRSILSRGASTLLSIVFHCKGIRDYTCGYRAYSGRLLKEAYQTYGDQLITEDGFTCMAELLIKVHPLAESASEVPMVLRYDLKGGASKMKIMKTIIRYWHLIKVLKSKKIYKK</sequence>
<dbReference type="EMBL" id="QZJZ01000051">
    <property type="protein sequence ID" value="RJP59327.1"/>
    <property type="molecule type" value="Genomic_DNA"/>
</dbReference>
<dbReference type="InterPro" id="IPR029044">
    <property type="entry name" value="Nucleotide-diphossugar_trans"/>
</dbReference>
<evidence type="ECO:0000313" key="3">
    <source>
        <dbReference type="Proteomes" id="UP000266426"/>
    </source>
</evidence>
<dbReference type="PANTHER" id="PTHR48090">
    <property type="entry name" value="UNDECAPRENYL-PHOSPHATE 4-DEOXY-4-FORMAMIDO-L-ARABINOSE TRANSFERASE-RELATED"/>
    <property type="match status" value="1"/>
</dbReference>
<dbReference type="InterPro" id="IPR050256">
    <property type="entry name" value="Glycosyltransferase_2"/>
</dbReference>
<dbReference type="CDD" id="cd04179">
    <property type="entry name" value="DPM_DPG-synthase_like"/>
    <property type="match status" value="1"/>
</dbReference>
<gene>
    <name evidence="2" type="ORF">C4541_06260</name>
</gene>
<dbReference type="Pfam" id="PF00535">
    <property type="entry name" value="Glycos_transf_2"/>
    <property type="match status" value="1"/>
</dbReference>
<reference evidence="2 3" key="1">
    <citation type="journal article" date="2017" name="ISME J.">
        <title>Energy and carbon metabolisms in a deep terrestrial subsurface fluid microbial community.</title>
        <authorList>
            <person name="Momper L."/>
            <person name="Jungbluth S.P."/>
            <person name="Lee M.D."/>
            <person name="Amend J.P."/>
        </authorList>
    </citation>
    <scope>NUCLEOTIDE SEQUENCE [LARGE SCALE GENOMIC DNA]</scope>
    <source>
        <strain evidence="2">SURF_26</strain>
    </source>
</reference>
<dbReference type="SUPFAM" id="SSF53448">
    <property type="entry name" value="Nucleotide-diphospho-sugar transferases"/>
    <property type="match status" value="1"/>
</dbReference>
<dbReference type="Proteomes" id="UP000266426">
    <property type="component" value="Unassembled WGS sequence"/>
</dbReference>
<protein>
    <submittedName>
        <fullName evidence="2">Glycosyltransferase family 2 protein</fullName>
    </submittedName>
</protein>
<proteinExistence type="predicted"/>
<evidence type="ECO:0000313" key="2">
    <source>
        <dbReference type="EMBL" id="RJP59327.1"/>
    </source>
</evidence>
<organism evidence="2 3">
    <name type="scientific">Candidatus Auribacter fodinae</name>
    <dbReference type="NCBI Taxonomy" id="2093366"/>
    <lineage>
        <taxon>Bacteria</taxon>
        <taxon>Pseudomonadati</taxon>
        <taxon>Candidatus Auribacterota</taxon>
        <taxon>Candidatus Auribacteria</taxon>
        <taxon>Candidatus Auribacterales</taxon>
        <taxon>Candidatus Auribacteraceae</taxon>
        <taxon>Candidatus Auribacter</taxon>
    </lineage>
</organism>
<accession>A0A3A4R947</accession>
<dbReference type="Gene3D" id="3.90.550.10">
    <property type="entry name" value="Spore Coat Polysaccharide Biosynthesis Protein SpsA, Chain A"/>
    <property type="match status" value="1"/>
</dbReference>
<comment type="caution">
    <text evidence="2">The sequence shown here is derived from an EMBL/GenBank/DDBJ whole genome shotgun (WGS) entry which is preliminary data.</text>
</comment>
<dbReference type="PANTHER" id="PTHR48090:SF7">
    <property type="entry name" value="RFBJ PROTEIN"/>
    <property type="match status" value="1"/>
</dbReference>
<dbReference type="GO" id="GO:0016740">
    <property type="term" value="F:transferase activity"/>
    <property type="evidence" value="ECO:0007669"/>
    <property type="project" value="UniProtKB-KW"/>
</dbReference>
<keyword evidence="2" id="KW-0808">Transferase</keyword>
<feature type="domain" description="Glycosyltransferase 2-like" evidence="1">
    <location>
        <begin position="12"/>
        <end position="178"/>
    </location>
</feature>
<dbReference type="AlphaFoldDB" id="A0A3A4R947"/>
<dbReference type="InterPro" id="IPR001173">
    <property type="entry name" value="Glyco_trans_2-like"/>
</dbReference>
<evidence type="ECO:0000259" key="1">
    <source>
        <dbReference type="Pfam" id="PF00535"/>
    </source>
</evidence>
<name>A0A3A4R947_9BACT</name>